<dbReference type="Gene3D" id="2.40.50.140">
    <property type="entry name" value="Nucleic acid-binding proteins"/>
    <property type="match status" value="1"/>
</dbReference>
<accession>A0A1I7WXU0</accession>
<dbReference type="WBParaSite" id="Hba_09990">
    <property type="protein sequence ID" value="Hba_09990"/>
    <property type="gene ID" value="Hba_09990"/>
</dbReference>
<protein>
    <submittedName>
        <fullName evidence="3">CST complex subunit STN1</fullName>
    </submittedName>
</protein>
<organism evidence="2 3">
    <name type="scientific">Heterorhabditis bacteriophora</name>
    <name type="common">Entomopathogenic nematode worm</name>
    <dbReference type="NCBI Taxonomy" id="37862"/>
    <lineage>
        <taxon>Eukaryota</taxon>
        <taxon>Metazoa</taxon>
        <taxon>Ecdysozoa</taxon>
        <taxon>Nematoda</taxon>
        <taxon>Chromadorea</taxon>
        <taxon>Rhabditida</taxon>
        <taxon>Rhabditina</taxon>
        <taxon>Rhabditomorpha</taxon>
        <taxon>Strongyloidea</taxon>
        <taxon>Heterorhabditidae</taxon>
        <taxon>Heterorhabditis</taxon>
    </lineage>
</organism>
<dbReference type="AlphaFoldDB" id="A0A1I7WXU0"/>
<proteinExistence type="predicted"/>
<sequence length="279" mass="31852">MNHLDRLPLPIEIANLCKEVQRDGRITIGDNQFSTVTTVGRVIDCYEVRSRATFSYTISDPSVPEMSIPVIAYKGLTSPDQPQTFDYGSLIFLTGKLQYIENTLSIHAYALRELVCPEEYDSLKMESFLAKKYHKELFFYSNYFVIKTSTPRTPSCRLHTPYLKSSIIPSSSTSTSMYSLVNSRQHLLFPIAVKKHSFSKNEGTEPPLKRPKSPDSPDSFDLPIELIGNNARISKYEGAHIVEEEEKQLKKDIYCDVEKSCNMDDSFDESVVIEERKKH</sequence>
<keyword evidence="2" id="KW-1185">Reference proteome</keyword>
<name>A0A1I7WXU0_HETBA</name>
<dbReference type="InterPro" id="IPR012340">
    <property type="entry name" value="NA-bd_OB-fold"/>
</dbReference>
<dbReference type="SUPFAM" id="SSF50249">
    <property type="entry name" value="Nucleic acid-binding proteins"/>
    <property type="match status" value="1"/>
</dbReference>
<reference evidence="3" key="1">
    <citation type="submission" date="2016-11" db="UniProtKB">
        <authorList>
            <consortium name="WormBaseParasite"/>
        </authorList>
    </citation>
    <scope>IDENTIFICATION</scope>
</reference>
<evidence type="ECO:0000256" key="1">
    <source>
        <dbReference type="SAM" id="MobiDB-lite"/>
    </source>
</evidence>
<dbReference type="Proteomes" id="UP000095283">
    <property type="component" value="Unplaced"/>
</dbReference>
<evidence type="ECO:0000313" key="3">
    <source>
        <dbReference type="WBParaSite" id="Hba_09990"/>
    </source>
</evidence>
<feature type="region of interest" description="Disordered" evidence="1">
    <location>
        <begin position="198"/>
        <end position="221"/>
    </location>
</feature>
<evidence type="ECO:0000313" key="2">
    <source>
        <dbReference type="Proteomes" id="UP000095283"/>
    </source>
</evidence>